<keyword evidence="7" id="KW-0406">Ion transport</keyword>
<evidence type="ECO:0000256" key="9">
    <source>
        <dbReference type="ARBA" id="ARBA00023136"/>
    </source>
</evidence>
<dbReference type="InterPro" id="IPR036204">
    <property type="entry name" value="ATP_synth_f6_sf_mt"/>
</dbReference>
<evidence type="ECO:0000256" key="1">
    <source>
        <dbReference type="ARBA" id="ARBA00004273"/>
    </source>
</evidence>
<keyword evidence="6" id="KW-0999">Mitochondrion inner membrane</keyword>
<dbReference type="SUPFAM" id="SSF111357">
    <property type="entry name" value="Mitochondrial ATP synthase coupling factor 6"/>
    <property type="match status" value="1"/>
</dbReference>
<evidence type="ECO:0000256" key="3">
    <source>
        <dbReference type="ARBA" id="ARBA00022448"/>
    </source>
</evidence>
<protein>
    <recommendedName>
        <fullName evidence="12">ATP synthase-coupling factor 6, mitochondrial</fullName>
    </recommendedName>
</protein>
<keyword evidence="8" id="KW-0496">Mitochondrion</keyword>
<evidence type="ECO:0000256" key="4">
    <source>
        <dbReference type="ARBA" id="ARBA00022547"/>
    </source>
</evidence>
<keyword evidence="4" id="KW-0138">CF(0)</keyword>
<evidence type="ECO:0000256" key="8">
    <source>
        <dbReference type="ARBA" id="ARBA00023128"/>
    </source>
</evidence>
<keyword evidence="3" id="KW-0813">Transport</keyword>
<organism evidence="10 11">
    <name type="scientific">Chilo suppressalis</name>
    <name type="common">Asiatic rice borer moth</name>
    <dbReference type="NCBI Taxonomy" id="168631"/>
    <lineage>
        <taxon>Eukaryota</taxon>
        <taxon>Metazoa</taxon>
        <taxon>Ecdysozoa</taxon>
        <taxon>Arthropoda</taxon>
        <taxon>Hexapoda</taxon>
        <taxon>Insecta</taxon>
        <taxon>Pterygota</taxon>
        <taxon>Neoptera</taxon>
        <taxon>Endopterygota</taxon>
        <taxon>Lepidoptera</taxon>
        <taxon>Glossata</taxon>
        <taxon>Ditrysia</taxon>
        <taxon>Pyraloidea</taxon>
        <taxon>Crambidae</taxon>
        <taxon>Crambinae</taxon>
        <taxon>Chilo</taxon>
    </lineage>
</organism>
<dbReference type="Gene3D" id="1.10.246.110">
    <property type="entry name" value="Mitochondrial ATP synthase-coupling factor 6"/>
    <property type="match status" value="1"/>
</dbReference>
<evidence type="ECO:0000256" key="5">
    <source>
        <dbReference type="ARBA" id="ARBA00022781"/>
    </source>
</evidence>
<dbReference type="Pfam" id="PF05511">
    <property type="entry name" value="ATP-synt_F6"/>
    <property type="match status" value="1"/>
</dbReference>
<keyword evidence="11" id="KW-1185">Reference proteome</keyword>
<sequence length="153" mass="16869">MSGMRTALQAASELSGFACKHLVRLKDFVSTAKIVLILSKFPKTVYTEKMLSSSLLCGLRAVRSSVVITRNLAAAQKATDPIQQLFLDKVREYKQKSAGGKLVEASPEIERELKAELDKLEKQYGGGSGVDMTAFPSFKFEEPKLDPIDEVKK</sequence>
<dbReference type="PANTHER" id="PTHR12441">
    <property type="entry name" value="ATP SYNTHASE COUPLING FACTOR 6, MITOCHONDRIAL"/>
    <property type="match status" value="1"/>
</dbReference>
<comment type="similarity">
    <text evidence="2">Belongs to the eukaryotic ATPase subunit F6 family.</text>
</comment>
<dbReference type="Proteomes" id="UP001153292">
    <property type="component" value="Chromosome 17"/>
</dbReference>
<dbReference type="EMBL" id="OU963910">
    <property type="protein sequence ID" value="CAH0400658.1"/>
    <property type="molecule type" value="Genomic_DNA"/>
</dbReference>
<gene>
    <name evidence="10" type="ORF">CHILSU_LOCUS3857</name>
</gene>
<dbReference type="PANTHER" id="PTHR12441:SF10">
    <property type="entry name" value="ATP SYNTHASE-COUPLING FACTOR 6, MITOCHONDRIAL"/>
    <property type="match status" value="1"/>
</dbReference>
<reference evidence="10" key="1">
    <citation type="submission" date="2021-12" db="EMBL/GenBank/DDBJ databases">
        <authorList>
            <person name="King R."/>
        </authorList>
    </citation>
    <scope>NUCLEOTIDE SEQUENCE</scope>
</reference>
<keyword evidence="9" id="KW-0472">Membrane</keyword>
<name>A0ABN8AWQ5_CHISP</name>
<evidence type="ECO:0000313" key="11">
    <source>
        <dbReference type="Proteomes" id="UP001153292"/>
    </source>
</evidence>
<dbReference type="InterPro" id="IPR008387">
    <property type="entry name" value="ATP_synth_f6_mt"/>
</dbReference>
<proteinExistence type="inferred from homology"/>
<evidence type="ECO:0000256" key="7">
    <source>
        <dbReference type="ARBA" id="ARBA00023065"/>
    </source>
</evidence>
<comment type="subcellular location">
    <subcellularLocation>
        <location evidence="1">Mitochondrion inner membrane</location>
    </subcellularLocation>
</comment>
<evidence type="ECO:0000256" key="6">
    <source>
        <dbReference type="ARBA" id="ARBA00022792"/>
    </source>
</evidence>
<evidence type="ECO:0008006" key="12">
    <source>
        <dbReference type="Google" id="ProtNLM"/>
    </source>
</evidence>
<evidence type="ECO:0000256" key="2">
    <source>
        <dbReference type="ARBA" id="ARBA00007346"/>
    </source>
</evidence>
<keyword evidence="5" id="KW-0375">Hydrogen ion transport</keyword>
<accession>A0ABN8AWQ5</accession>
<evidence type="ECO:0000313" key="10">
    <source>
        <dbReference type="EMBL" id="CAH0400658.1"/>
    </source>
</evidence>